<evidence type="ECO:0000313" key="17">
    <source>
        <dbReference type="EMBL" id="EFY04797.1"/>
    </source>
</evidence>
<dbReference type="GO" id="GO:0050660">
    <property type="term" value="F:flavin adenine dinucleotide binding"/>
    <property type="evidence" value="ECO:0007669"/>
    <property type="project" value="InterPro"/>
</dbReference>
<feature type="binding site" evidence="14">
    <location>
        <position position="164"/>
    </location>
    <ligand>
        <name>FMN</name>
        <dbReference type="ChEBI" id="CHEBI:58210"/>
    </ligand>
</feature>
<sequence length="360" mass="39177">MRKKVEAVVSSVLLRGSFFSIGVIFMNIGNIELSAPLALAPMAGITDLPFRLICRRLGCGMTVSEMVSAKGLLYKNVKTTEMLRIDDGERPTAIQLFGSVPAELAEAARMVEASGADMIDFNMGCPVPKIVNNGEGSALMKNPQLAHDILAAMVKAVKIPVTVKFRAGWDDANRNAVEVARAVEAAGVSAVAVHGRTRQQFYEGKADWSIIADVKQAVKVPVFGNGDIFTVADGLRMLEQTGCDGLMIGRGADGNPWLFTALAAALRGEPLPQPPSLKERLAQAAEHLEMLSAYKNEVVAVKEMRRHISAYLKGMPHAAEFRGRFHKVDTQEQFSELLAEYSECAHRYYETEKHFASGIV</sequence>
<feature type="binding site" evidence="14">
    <location>
        <begin position="41"/>
        <end position="43"/>
    </location>
    <ligand>
        <name>FMN</name>
        <dbReference type="ChEBI" id="CHEBI:58210"/>
    </ligand>
</feature>
<gene>
    <name evidence="17" type="ORF">HMPREF9443_01212</name>
</gene>
<evidence type="ECO:0000256" key="13">
    <source>
        <dbReference type="PIRSR" id="PIRSR006621-1"/>
    </source>
</evidence>
<dbReference type="PANTHER" id="PTHR45846">
    <property type="entry name" value="TRNA-DIHYDROURIDINE(47) SYNTHASE [NAD(P)(+)]-LIKE"/>
    <property type="match status" value="1"/>
</dbReference>
<feature type="active site" description="Proton donor" evidence="13">
    <location>
        <position position="125"/>
    </location>
</feature>
<dbReference type="InterPro" id="IPR013785">
    <property type="entry name" value="Aldolase_TIM"/>
</dbReference>
<dbReference type="InterPro" id="IPR035587">
    <property type="entry name" value="DUS-like_FMN-bd"/>
</dbReference>
<dbReference type="GO" id="GO:0000049">
    <property type="term" value="F:tRNA binding"/>
    <property type="evidence" value="ECO:0007669"/>
    <property type="project" value="UniProtKB-KW"/>
</dbReference>
<keyword evidence="4 12" id="KW-0285">Flavoprotein</keyword>
<dbReference type="PANTHER" id="PTHR45846:SF1">
    <property type="entry name" value="TRNA-DIHYDROURIDINE(47) SYNTHASE [NAD(P)(+)]-LIKE"/>
    <property type="match status" value="1"/>
</dbReference>
<dbReference type="Gene3D" id="3.20.20.70">
    <property type="entry name" value="Aldolase class I"/>
    <property type="match status" value="1"/>
</dbReference>
<evidence type="ECO:0000256" key="9">
    <source>
        <dbReference type="ARBA" id="ARBA00023002"/>
    </source>
</evidence>
<evidence type="ECO:0000256" key="5">
    <source>
        <dbReference type="ARBA" id="ARBA00022643"/>
    </source>
</evidence>
<keyword evidence="18" id="KW-1185">Reference proteome</keyword>
<feature type="transmembrane region" description="Helical" evidence="15">
    <location>
        <begin position="12"/>
        <end position="29"/>
    </location>
</feature>
<dbReference type="EC" id="1.3.1.-" evidence="12"/>
<evidence type="ECO:0000256" key="1">
    <source>
        <dbReference type="ARBA" id="ARBA00001917"/>
    </source>
</evidence>
<dbReference type="AlphaFoldDB" id="E8LED1"/>
<evidence type="ECO:0000256" key="4">
    <source>
        <dbReference type="ARBA" id="ARBA00022630"/>
    </source>
</evidence>
<evidence type="ECO:0000313" key="18">
    <source>
        <dbReference type="Proteomes" id="UP000004923"/>
    </source>
</evidence>
<dbReference type="SUPFAM" id="SSF51395">
    <property type="entry name" value="FMN-linked oxidoreductases"/>
    <property type="match status" value="1"/>
</dbReference>
<evidence type="ECO:0000256" key="15">
    <source>
        <dbReference type="SAM" id="Phobius"/>
    </source>
</evidence>
<evidence type="ECO:0000259" key="16">
    <source>
        <dbReference type="Pfam" id="PF01207"/>
    </source>
</evidence>
<dbReference type="CDD" id="cd02801">
    <property type="entry name" value="DUS_like_FMN"/>
    <property type="match status" value="1"/>
</dbReference>
<evidence type="ECO:0000256" key="3">
    <source>
        <dbReference type="ARBA" id="ARBA00022555"/>
    </source>
</evidence>
<dbReference type="Gene3D" id="1.10.1200.80">
    <property type="entry name" value="Putative flavin oxidoreducatase, domain 2"/>
    <property type="match status" value="1"/>
</dbReference>
<keyword evidence="15" id="KW-0472">Membrane</keyword>
<keyword evidence="6 12" id="KW-0819">tRNA processing</keyword>
<keyword evidence="15" id="KW-0812">Transmembrane</keyword>
<dbReference type="eggNOG" id="COG0042">
    <property type="taxonomic scope" value="Bacteria"/>
</dbReference>
<dbReference type="Proteomes" id="UP000004923">
    <property type="component" value="Unassembled WGS sequence"/>
</dbReference>
<proteinExistence type="inferred from homology"/>
<keyword evidence="9 12" id="KW-0560">Oxidoreductase</keyword>
<dbReference type="Pfam" id="PF01207">
    <property type="entry name" value="Dus"/>
    <property type="match status" value="1"/>
</dbReference>
<dbReference type="InterPro" id="IPR024036">
    <property type="entry name" value="tRNA-dHydroUridine_Synthase_C"/>
</dbReference>
<dbReference type="GO" id="GO:0017150">
    <property type="term" value="F:tRNA dihydrouridine synthase activity"/>
    <property type="evidence" value="ECO:0007669"/>
    <property type="project" value="InterPro"/>
</dbReference>
<reference evidence="17 18" key="1">
    <citation type="submission" date="2011-01" db="EMBL/GenBank/DDBJ databases">
        <authorList>
            <person name="Weinstock G."/>
            <person name="Sodergren E."/>
            <person name="Clifton S."/>
            <person name="Fulton L."/>
            <person name="Fulton B."/>
            <person name="Courtney L."/>
            <person name="Fronick C."/>
            <person name="Harrison M."/>
            <person name="Strong C."/>
            <person name="Farmer C."/>
            <person name="Delahaunty K."/>
            <person name="Markovic C."/>
            <person name="Hall O."/>
            <person name="Minx P."/>
            <person name="Tomlinson C."/>
            <person name="Mitreva M."/>
            <person name="Hou S."/>
            <person name="Chen J."/>
            <person name="Wollam A."/>
            <person name="Pepin K.H."/>
            <person name="Johnson M."/>
            <person name="Bhonagiri V."/>
            <person name="Zhang X."/>
            <person name="Suruliraj S."/>
            <person name="Warren W."/>
            <person name="Chinwalla A."/>
            <person name="Mardis E.R."/>
            <person name="Wilson R.K."/>
        </authorList>
    </citation>
    <scope>NUCLEOTIDE SEQUENCE [LARGE SCALE GENOMIC DNA]</scope>
    <source>
        <strain evidence="17 18">YIT 12067</strain>
    </source>
</reference>
<dbReference type="NCBIfam" id="TIGR00737">
    <property type="entry name" value="nifR3_yhdG"/>
    <property type="match status" value="1"/>
</dbReference>
<dbReference type="PROSITE" id="PS01136">
    <property type="entry name" value="UPF0034"/>
    <property type="match status" value="1"/>
</dbReference>
<feature type="domain" description="DUS-like FMN-binding" evidence="16">
    <location>
        <begin position="39"/>
        <end position="339"/>
    </location>
</feature>
<comment type="similarity">
    <text evidence="12">Belongs to the dus family.</text>
</comment>
<evidence type="ECO:0000256" key="6">
    <source>
        <dbReference type="ARBA" id="ARBA00022694"/>
    </source>
</evidence>
<comment type="catalytic activity">
    <reaction evidence="10">
        <text>a 5,6-dihydrouridine in tRNA + NADP(+) = a uridine in tRNA + NADPH + H(+)</text>
        <dbReference type="Rhea" id="RHEA:23624"/>
        <dbReference type="Rhea" id="RHEA-COMP:13339"/>
        <dbReference type="Rhea" id="RHEA-COMP:13887"/>
        <dbReference type="ChEBI" id="CHEBI:15378"/>
        <dbReference type="ChEBI" id="CHEBI:57783"/>
        <dbReference type="ChEBI" id="CHEBI:58349"/>
        <dbReference type="ChEBI" id="CHEBI:65315"/>
        <dbReference type="ChEBI" id="CHEBI:74443"/>
    </reaction>
</comment>
<evidence type="ECO:0000256" key="11">
    <source>
        <dbReference type="ARBA" id="ARBA00048802"/>
    </source>
</evidence>
<dbReference type="PIRSF" id="PIRSF006621">
    <property type="entry name" value="Dus"/>
    <property type="match status" value="1"/>
</dbReference>
<keyword evidence="7" id="KW-0521">NADP</keyword>
<keyword evidence="15" id="KW-1133">Transmembrane helix</keyword>
<comment type="cofactor">
    <cofactor evidence="1 12 14">
        <name>FMN</name>
        <dbReference type="ChEBI" id="CHEBI:58210"/>
    </cofactor>
</comment>
<keyword evidence="5 12" id="KW-0288">FMN</keyword>
<feature type="binding site" evidence="14">
    <location>
        <position position="194"/>
    </location>
    <ligand>
        <name>FMN</name>
        <dbReference type="ChEBI" id="CHEBI:58210"/>
    </ligand>
</feature>
<dbReference type="EMBL" id="AEVN01000049">
    <property type="protein sequence ID" value="EFY04797.1"/>
    <property type="molecule type" value="Genomic_DNA"/>
</dbReference>
<feature type="binding site" evidence="14">
    <location>
        <position position="95"/>
    </location>
    <ligand>
        <name>FMN</name>
        <dbReference type="ChEBI" id="CHEBI:58210"/>
    </ligand>
</feature>
<dbReference type="HOGENOM" id="CLU_013299_0_3_9"/>
<organism evidence="17 18">
    <name type="scientific">Phascolarctobacterium succinatutens YIT 12067</name>
    <dbReference type="NCBI Taxonomy" id="626939"/>
    <lineage>
        <taxon>Bacteria</taxon>
        <taxon>Bacillati</taxon>
        <taxon>Bacillota</taxon>
        <taxon>Negativicutes</taxon>
        <taxon>Acidaminococcales</taxon>
        <taxon>Acidaminococcaceae</taxon>
        <taxon>Phascolarctobacterium</taxon>
    </lineage>
</organism>
<accession>E8LED1</accession>
<keyword evidence="14" id="KW-0547">Nucleotide-binding</keyword>
<evidence type="ECO:0000256" key="14">
    <source>
        <dbReference type="PIRSR" id="PIRSR006621-2"/>
    </source>
</evidence>
<evidence type="ECO:0000256" key="2">
    <source>
        <dbReference type="ARBA" id="ARBA00002790"/>
    </source>
</evidence>
<comment type="catalytic activity">
    <reaction evidence="11">
        <text>a 5,6-dihydrouridine in tRNA + NAD(+) = a uridine in tRNA + NADH + H(+)</text>
        <dbReference type="Rhea" id="RHEA:54452"/>
        <dbReference type="Rhea" id="RHEA-COMP:13339"/>
        <dbReference type="Rhea" id="RHEA-COMP:13887"/>
        <dbReference type="ChEBI" id="CHEBI:15378"/>
        <dbReference type="ChEBI" id="CHEBI:57540"/>
        <dbReference type="ChEBI" id="CHEBI:57945"/>
        <dbReference type="ChEBI" id="CHEBI:65315"/>
        <dbReference type="ChEBI" id="CHEBI:74443"/>
    </reaction>
</comment>
<comment type="caution">
    <text evidence="17">The sequence shown here is derived from an EMBL/GenBank/DDBJ whole genome shotgun (WGS) entry which is preliminary data.</text>
</comment>
<keyword evidence="8" id="KW-0694">RNA-binding</keyword>
<evidence type="ECO:0000256" key="7">
    <source>
        <dbReference type="ARBA" id="ARBA00022857"/>
    </source>
</evidence>
<dbReference type="InterPro" id="IPR004652">
    <property type="entry name" value="DusB-like"/>
</dbReference>
<evidence type="ECO:0000256" key="12">
    <source>
        <dbReference type="PIRNR" id="PIRNR006621"/>
    </source>
</evidence>
<dbReference type="InterPro" id="IPR001269">
    <property type="entry name" value="DUS_fam"/>
</dbReference>
<feature type="binding site" evidence="14">
    <location>
        <begin position="249"/>
        <end position="250"/>
    </location>
    <ligand>
        <name>FMN</name>
        <dbReference type="ChEBI" id="CHEBI:58210"/>
    </ligand>
</feature>
<dbReference type="InterPro" id="IPR018517">
    <property type="entry name" value="tRNA_hU_synthase_CS"/>
</dbReference>
<name>E8LED1_9FIRM</name>
<evidence type="ECO:0000256" key="10">
    <source>
        <dbReference type="ARBA" id="ARBA00048205"/>
    </source>
</evidence>
<evidence type="ECO:0000256" key="8">
    <source>
        <dbReference type="ARBA" id="ARBA00022884"/>
    </source>
</evidence>
<protein>
    <recommendedName>
        <fullName evidence="12">tRNA-dihydrouridine synthase</fullName>
        <ecNumber evidence="12">1.3.1.-</ecNumber>
    </recommendedName>
</protein>
<keyword evidence="3" id="KW-0820">tRNA-binding</keyword>
<comment type="function">
    <text evidence="2 12">Catalyzes the synthesis of 5,6-dihydrouridine (D), a modified base found in the D-loop of most tRNAs, via the reduction of the C5-C6 double bond in target uridines.</text>
</comment>